<dbReference type="EMBL" id="JACHKA010000001">
    <property type="protein sequence ID" value="MBB5984486.1"/>
    <property type="molecule type" value="Genomic_DNA"/>
</dbReference>
<protein>
    <submittedName>
        <fullName evidence="1">Catechol 2,3-dioxygenase-like lactoylglutathione lyase family enzyme</fullName>
    </submittedName>
</protein>
<dbReference type="PANTHER" id="PTHR35006:SF1">
    <property type="entry name" value="BLL2941 PROTEIN"/>
    <property type="match status" value="1"/>
</dbReference>
<evidence type="ECO:0000313" key="1">
    <source>
        <dbReference type="EMBL" id="MBB5984486.1"/>
    </source>
</evidence>
<dbReference type="RefSeq" id="WP_014074815.1">
    <property type="nucleotide sequence ID" value="NZ_JACHKA010000001.1"/>
</dbReference>
<organism evidence="1 2">
    <name type="scientific">Sphingobium lignivorans</name>
    <dbReference type="NCBI Taxonomy" id="2735886"/>
    <lineage>
        <taxon>Bacteria</taxon>
        <taxon>Pseudomonadati</taxon>
        <taxon>Pseudomonadota</taxon>
        <taxon>Alphaproteobacteria</taxon>
        <taxon>Sphingomonadales</taxon>
        <taxon>Sphingomonadaceae</taxon>
        <taxon>Sphingobium</taxon>
    </lineage>
</organism>
<name>A0ABR6NBQ1_9SPHN</name>
<accession>A0ABR6NBQ1</accession>
<dbReference type="PANTHER" id="PTHR35006">
    <property type="entry name" value="GLYOXALASE FAMILY PROTEIN (AFU_ORTHOLOGUE AFUA_5G14830)"/>
    <property type="match status" value="1"/>
</dbReference>
<sequence length="131" mass="13892">MIGYTTVGTNDLQRAMAFYDALFGSVGITRLLELPQIAAWGVNWSKPIFGVAKPYDGSRATPGNGVMIALGQRTRAKVRTLHAKALELGGSDEGMPGVRGADGSQAFYAAYVRDLDGNKLCFYCVGPGGDD</sequence>
<dbReference type="SUPFAM" id="SSF54593">
    <property type="entry name" value="Glyoxalase/Bleomycin resistance protein/Dihydroxybiphenyl dioxygenase"/>
    <property type="match status" value="1"/>
</dbReference>
<evidence type="ECO:0000313" key="2">
    <source>
        <dbReference type="Proteomes" id="UP001138540"/>
    </source>
</evidence>
<reference evidence="1 2" key="1">
    <citation type="submission" date="2020-08" db="EMBL/GenBank/DDBJ databases">
        <title>Exploring microbial biodiversity for novel pathways involved in the catabolism of aromatic compounds derived from lignin.</title>
        <authorList>
            <person name="Elkins J."/>
        </authorList>
    </citation>
    <scope>NUCLEOTIDE SEQUENCE [LARGE SCALE GENOMIC DNA]</scope>
    <source>
        <strain evidence="1 2">B1D3A</strain>
    </source>
</reference>
<comment type="caution">
    <text evidence="1">The sequence shown here is derived from an EMBL/GenBank/DDBJ whole genome shotgun (WGS) entry which is preliminary data.</text>
</comment>
<dbReference type="CDD" id="cd07262">
    <property type="entry name" value="VOC_like"/>
    <property type="match status" value="1"/>
</dbReference>
<keyword evidence="2" id="KW-1185">Reference proteome</keyword>
<gene>
    <name evidence="1" type="ORF">HNP60_000460</name>
</gene>
<dbReference type="Gene3D" id="3.10.180.10">
    <property type="entry name" value="2,3-Dihydroxybiphenyl 1,2-Dioxygenase, domain 1"/>
    <property type="match status" value="1"/>
</dbReference>
<dbReference type="InterPro" id="IPR029068">
    <property type="entry name" value="Glyas_Bleomycin-R_OHBP_Dase"/>
</dbReference>
<proteinExistence type="predicted"/>
<dbReference type="Proteomes" id="UP001138540">
    <property type="component" value="Unassembled WGS sequence"/>
</dbReference>